<feature type="compositionally biased region" description="Basic and acidic residues" evidence="9">
    <location>
        <begin position="421"/>
        <end position="433"/>
    </location>
</feature>
<keyword evidence="6" id="KW-0156">Chromatin regulator</keyword>
<dbReference type="PANTHER" id="PTHR45660">
    <property type="entry name" value="HISTONE-LYSINE N-METHYLTRANSFERASE SETMAR"/>
    <property type="match status" value="1"/>
</dbReference>
<keyword evidence="5" id="KW-0949">S-adenosyl-L-methionine</keyword>
<evidence type="ECO:0000256" key="3">
    <source>
        <dbReference type="ARBA" id="ARBA00022603"/>
    </source>
</evidence>
<dbReference type="EMBL" id="CAKMRJ010005745">
    <property type="protein sequence ID" value="CAH1453844.1"/>
    <property type="molecule type" value="Genomic_DNA"/>
</dbReference>
<evidence type="ECO:0000313" key="15">
    <source>
        <dbReference type="Proteomes" id="UP001157418"/>
    </source>
</evidence>
<comment type="subcellular location">
    <subcellularLocation>
        <location evidence="1">Chromosome</location>
    </subcellularLocation>
    <subcellularLocation>
        <location evidence="8">Nucleus</location>
    </subcellularLocation>
</comment>
<dbReference type="GO" id="GO:0005694">
    <property type="term" value="C:chromosome"/>
    <property type="evidence" value="ECO:0007669"/>
    <property type="project" value="UniProtKB-SubCell"/>
</dbReference>
<evidence type="ECO:0000256" key="5">
    <source>
        <dbReference type="ARBA" id="ARBA00022691"/>
    </source>
</evidence>
<feature type="domain" description="Post-SET" evidence="12">
    <location>
        <begin position="1114"/>
        <end position="1130"/>
    </location>
</feature>
<dbReference type="InterPro" id="IPR015947">
    <property type="entry name" value="PUA-like_sf"/>
</dbReference>
<dbReference type="GO" id="GO:0008270">
    <property type="term" value="F:zinc ion binding"/>
    <property type="evidence" value="ECO:0007669"/>
    <property type="project" value="InterPro"/>
</dbReference>
<dbReference type="Pfam" id="PF05033">
    <property type="entry name" value="Pre-SET"/>
    <property type="match status" value="1"/>
</dbReference>
<evidence type="ECO:0000313" key="14">
    <source>
        <dbReference type="EMBL" id="CAH1453844.1"/>
    </source>
</evidence>
<dbReference type="PROSITE" id="PS51575">
    <property type="entry name" value="SAM_MT43_SUVAR39_2"/>
    <property type="match status" value="1"/>
</dbReference>
<evidence type="ECO:0000259" key="11">
    <source>
        <dbReference type="PROSITE" id="PS50867"/>
    </source>
</evidence>
<evidence type="ECO:0000259" key="13">
    <source>
        <dbReference type="PROSITE" id="PS51015"/>
    </source>
</evidence>
<dbReference type="SMART" id="SM00468">
    <property type="entry name" value="PreSET"/>
    <property type="match status" value="1"/>
</dbReference>
<evidence type="ECO:0000256" key="4">
    <source>
        <dbReference type="ARBA" id="ARBA00022679"/>
    </source>
</evidence>
<feature type="domain" description="SET" evidence="10">
    <location>
        <begin position="966"/>
        <end position="1100"/>
    </location>
</feature>
<dbReference type="InterPro" id="IPR003105">
    <property type="entry name" value="SRA_YDG"/>
</dbReference>
<dbReference type="InterPro" id="IPR025794">
    <property type="entry name" value="H3-K9-MeTrfase_plant"/>
</dbReference>
<dbReference type="PROSITE" id="PS50868">
    <property type="entry name" value="POST_SET"/>
    <property type="match status" value="1"/>
</dbReference>
<evidence type="ECO:0000259" key="12">
    <source>
        <dbReference type="PROSITE" id="PS50868"/>
    </source>
</evidence>
<feature type="region of interest" description="Disordered" evidence="9">
    <location>
        <begin position="405"/>
        <end position="446"/>
    </location>
</feature>
<dbReference type="AlphaFoldDB" id="A0AAU9PVH0"/>
<dbReference type="InterPro" id="IPR007728">
    <property type="entry name" value="Pre-SET_dom"/>
</dbReference>
<dbReference type="InterPro" id="IPR001214">
    <property type="entry name" value="SET_dom"/>
</dbReference>
<accession>A0AAU9PVH0</accession>
<dbReference type="PANTHER" id="PTHR45660:SF46">
    <property type="entry name" value="HISTONE-LYSINE N-METHYLTRANSFERASE, H3 LYSINE-9 SPECIFIC SUVH6"/>
    <property type="match status" value="1"/>
</dbReference>
<feature type="compositionally biased region" description="Basic and acidic residues" evidence="9">
    <location>
        <begin position="197"/>
        <end position="211"/>
    </location>
</feature>
<feature type="compositionally biased region" description="Basic and acidic residues" evidence="9">
    <location>
        <begin position="174"/>
        <end position="183"/>
    </location>
</feature>
<dbReference type="PROSITE" id="PS51015">
    <property type="entry name" value="YDG"/>
    <property type="match status" value="1"/>
</dbReference>
<dbReference type="SMART" id="SM00466">
    <property type="entry name" value="SRA"/>
    <property type="match status" value="1"/>
</dbReference>
<name>A0AAU9PVH0_9ASTR</name>
<evidence type="ECO:0000256" key="6">
    <source>
        <dbReference type="ARBA" id="ARBA00022853"/>
    </source>
</evidence>
<evidence type="ECO:0000256" key="7">
    <source>
        <dbReference type="ARBA" id="ARBA00023242"/>
    </source>
</evidence>
<dbReference type="CDD" id="cd10545">
    <property type="entry name" value="SET_AtSUVH-like"/>
    <property type="match status" value="1"/>
</dbReference>
<dbReference type="GO" id="GO:0003690">
    <property type="term" value="F:double-stranded DNA binding"/>
    <property type="evidence" value="ECO:0007669"/>
    <property type="project" value="TreeGrafter"/>
</dbReference>
<feature type="compositionally biased region" description="Basic and acidic residues" evidence="9">
    <location>
        <begin position="218"/>
        <end position="228"/>
    </location>
</feature>
<dbReference type="Pfam" id="PF00856">
    <property type="entry name" value="SET"/>
    <property type="match status" value="1"/>
</dbReference>
<keyword evidence="15" id="KW-1185">Reference proteome</keyword>
<dbReference type="Pfam" id="PF02182">
    <property type="entry name" value="SAD_SRA"/>
    <property type="match status" value="1"/>
</dbReference>
<dbReference type="Gene3D" id="2.30.280.10">
    <property type="entry name" value="SRA-YDG"/>
    <property type="match status" value="1"/>
</dbReference>
<dbReference type="SUPFAM" id="SSF82199">
    <property type="entry name" value="SET domain"/>
    <property type="match status" value="1"/>
</dbReference>
<dbReference type="SMART" id="SM00317">
    <property type="entry name" value="SET"/>
    <property type="match status" value="1"/>
</dbReference>
<evidence type="ECO:0000256" key="1">
    <source>
        <dbReference type="ARBA" id="ARBA00004286"/>
    </source>
</evidence>
<dbReference type="InterPro" id="IPR036987">
    <property type="entry name" value="SRA-YDG_sf"/>
</dbReference>
<comment type="caution">
    <text evidence="14">The sequence shown here is derived from an EMBL/GenBank/DDBJ whole genome shotgun (WGS) entry which is preliminary data.</text>
</comment>
<feature type="domain" description="YDG" evidence="13">
    <location>
        <begin position="683"/>
        <end position="832"/>
    </location>
</feature>
<gene>
    <name evidence="14" type="ORF">LVIROSA_LOCUS39058</name>
</gene>
<feature type="region of interest" description="Disordered" evidence="9">
    <location>
        <begin position="174"/>
        <end position="228"/>
    </location>
</feature>
<reference evidence="14 15" key="1">
    <citation type="submission" date="2022-01" db="EMBL/GenBank/DDBJ databases">
        <authorList>
            <person name="Xiong W."/>
            <person name="Schranz E."/>
        </authorList>
    </citation>
    <scope>NUCLEOTIDE SEQUENCE [LARGE SCALE GENOMIC DNA]</scope>
</reference>
<organism evidence="14 15">
    <name type="scientific">Lactuca virosa</name>
    <dbReference type="NCBI Taxonomy" id="75947"/>
    <lineage>
        <taxon>Eukaryota</taxon>
        <taxon>Viridiplantae</taxon>
        <taxon>Streptophyta</taxon>
        <taxon>Embryophyta</taxon>
        <taxon>Tracheophyta</taxon>
        <taxon>Spermatophyta</taxon>
        <taxon>Magnoliopsida</taxon>
        <taxon>eudicotyledons</taxon>
        <taxon>Gunneridae</taxon>
        <taxon>Pentapetalae</taxon>
        <taxon>asterids</taxon>
        <taxon>campanulids</taxon>
        <taxon>Asterales</taxon>
        <taxon>Asteraceae</taxon>
        <taxon>Cichorioideae</taxon>
        <taxon>Cichorieae</taxon>
        <taxon>Lactucinae</taxon>
        <taxon>Lactuca</taxon>
    </lineage>
</organism>
<keyword evidence="3" id="KW-0489">Methyltransferase</keyword>
<keyword evidence="7 8" id="KW-0539">Nucleus</keyword>
<dbReference type="PROSITE" id="PS50867">
    <property type="entry name" value="PRE_SET"/>
    <property type="match status" value="1"/>
</dbReference>
<dbReference type="GO" id="GO:0042054">
    <property type="term" value="F:histone methyltransferase activity"/>
    <property type="evidence" value="ECO:0007669"/>
    <property type="project" value="InterPro"/>
</dbReference>
<evidence type="ECO:0000256" key="9">
    <source>
        <dbReference type="SAM" id="MobiDB-lite"/>
    </source>
</evidence>
<dbReference type="GO" id="GO:0032259">
    <property type="term" value="P:methylation"/>
    <property type="evidence" value="ECO:0007669"/>
    <property type="project" value="UniProtKB-KW"/>
</dbReference>
<dbReference type="SUPFAM" id="SSF88697">
    <property type="entry name" value="PUA domain-like"/>
    <property type="match status" value="1"/>
</dbReference>
<protein>
    <submittedName>
        <fullName evidence="14">Uncharacterized protein</fullName>
    </submittedName>
</protein>
<keyword evidence="2" id="KW-0158">Chromosome</keyword>
<evidence type="ECO:0000256" key="8">
    <source>
        <dbReference type="PROSITE-ProRule" id="PRU00358"/>
    </source>
</evidence>
<proteinExistence type="predicted"/>
<sequence length="1130" mass="125473">MVLKSQDLLSDATVIRTPNQNGSCSSNGASVLPLKWKPRSVSAVRDFPRGCGSIVHPVNTETAETQVESLPRDIAKSTEDGKMELIVECHKEKGDSLVMLKDEISSPVTGVIEVDDNGGSVNAIKESTRKLKFPQRRVSAVREFPPYCGLNATEPTKEERIRINGKRRFGIEDKGDERNERLTDSVVVGGEKSNGNVKDDSLHKTQSKESNESLMENQDPKGDKSDKRSMEKMIVVDEESNINVQKGKAPKLKDDLDNKSQIASQIIKKVCQDLVVYTCDNDLNKRSVIDLSDEDSEENLEDESFHNSKPQVVMPIRSLAPIQENIKKVKGESKRVSRKKHLKDDTNTPVFIRGDRRVVIGLMAPSVVPFITPKKSKSEKVKVAEESSAFTTSITPKSESEKVKVVEEASTHTTSITPKKSKSEKVKVVEESSAHTTSIKPKKSKLEKVKVVEESSTFTTSITPKKLELEKVKVVEESSAHTTSITPKKSKSEKVKVVEESSTHTTSITPMKSESEKVKVVEESSAHTTSITPKKSKSKKVKVVEESSAHTTSTTPKKSKSKKVKVSKESTAYTGTLDIVVRTEEPIAQETEEQGDEFPNSHEVEVAVPPFGPRSSNSARNRIRETLRRFQVLCRKLLQGEEAKISEDDESKHVLTGKRVDLTAKSFLQKQGKIPDRGEKTYGSIPGIEVGDEFQYRVELALVGLHWLLQGGIDYIRHGNTKTPVAVSVVASGGYDNEINKPECLIYSGSGGIGKDKQILDQKLERGNIALKNNINLKIPVRVIRGYKGKSTEPSSKSLTTTYIYDGLYTVEKYWQEKGPHGNLVFKFELKRIPGQPELAIREVKSKKFKTREGLCVDDITNGKEKIRIAAVNTINDEKPPSFNYITKIMYPDWYRDRRPVPPTGCDCVGRCSDKRCKCAAKNGGEIPYNHNGAIVEAKPLVYECGPACKCPPSCYNRVTQHGMKIQLEIFKTETRGWGVRSLNSISSGSFICEYVGELLEDTEAEKRTGNDEYLFDIGQNYSDMGTGVGMGTGVDTGTDGFTIDAANYGNVGRFINHSCSPNLYAQNVLYDQEDKRMPHIMLFAAENIPPLQELTYHYNYAVDTVHDSDGNIKVKKCFCGSSECTGRLY</sequence>
<evidence type="ECO:0000259" key="10">
    <source>
        <dbReference type="PROSITE" id="PS50280"/>
    </source>
</evidence>
<dbReference type="PROSITE" id="PS50280">
    <property type="entry name" value="SET"/>
    <property type="match status" value="1"/>
</dbReference>
<dbReference type="InterPro" id="IPR003616">
    <property type="entry name" value="Post-SET_dom"/>
</dbReference>
<dbReference type="InterPro" id="IPR051357">
    <property type="entry name" value="H3K9_HMTase_SUVAR3-9"/>
</dbReference>
<keyword evidence="4" id="KW-0808">Transferase</keyword>
<dbReference type="Proteomes" id="UP001157418">
    <property type="component" value="Unassembled WGS sequence"/>
</dbReference>
<dbReference type="InterPro" id="IPR046341">
    <property type="entry name" value="SET_dom_sf"/>
</dbReference>
<feature type="region of interest" description="Disordered" evidence="9">
    <location>
        <begin position="472"/>
        <end position="568"/>
    </location>
</feature>
<dbReference type="Gene3D" id="2.170.270.10">
    <property type="entry name" value="SET domain"/>
    <property type="match status" value="1"/>
</dbReference>
<evidence type="ECO:0000256" key="2">
    <source>
        <dbReference type="ARBA" id="ARBA00022454"/>
    </source>
</evidence>
<dbReference type="GO" id="GO:0005634">
    <property type="term" value="C:nucleus"/>
    <property type="evidence" value="ECO:0007669"/>
    <property type="project" value="UniProtKB-SubCell"/>
</dbReference>
<feature type="compositionally biased region" description="Basic and acidic residues" evidence="9">
    <location>
        <begin position="490"/>
        <end position="502"/>
    </location>
</feature>
<feature type="domain" description="Pre-SET" evidence="11">
    <location>
        <begin position="904"/>
        <end position="963"/>
    </location>
</feature>
<feature type="compositionally biased region" description="Basic and acidic residues" evidence="9">
    <location>
        <begin position="513"/>
        <end position="525"/>
    </location>
</feature>